<dbReference type="InterPro" id="IPR001387">
    <property type="entry name" value="Cro/C1-type_HTH"/>
</dbReference>
<sequence length="187" mass="20847">MNQIERIREALTKRFPGMPMNLDEPANEKWPWFLFVPRGDGLRPLAIEWRPDRGFGVSTPSDDEFGMGPDEVYAKPDEALERAAVLIQTGENSQPPLEVQLADLRRQLGISQAQLGELAGVGQANISRIERRGDVLVSTLTKVINAMGGELAIHVRFPGREPQKLDLIAPANDEKESEMPRQGRLRA</sequence>
<name>A0AAU7C891_9BACT</name>
<feature type="domain" description="HTH cro/C1-type" evidence="2">
    <location>
        <begin position="101"/>
        <end position="154"/>
    </location>
</feature>
<dbReference type="InterPro" id="IPR010982">
    <property type="entry name" value="Lambda_DNA-bd_dom_sf"/>
</dbReference>
<feature type="compositionally biased region" description="Basic and acidic residues" evidence="1">
    <location>
        <begin position="172"/>
        <end position="181"/>
    </location>
</feature>
<evidence type="ECO:0000313" key="3">
    <source>
        <dbReference type="EMBL" id="XBH01239.1"/>
    </source>
</evidence>
<feature type="region of interest" description="Disordered" evidence="1">
    <location>
        <begin position="164"/>
        <end position="187"/>
    </location>
</feature>
<protein>
    <submittedName>
        <fullName evidence="3">Helix-turn-helix transcriptional regulator</fullName>
    </submittedName>
</protein>
<dbReference type="Pfam" id="PF01381">
    <property type="entry name" value="HTH_3"/>
    <property type="match status" value="1"/>
</dbReference>
<dbReference type="EMBL" id="CP155447">
    <property type="protein sequence ID" value="XBH01239.1"/>
    <property type="molecule type" value="Genomic_DNA"/>
</dbReference>
<dbReference type="GO" id="GO:0003677">
    <property type="term" value="F:DNA binding"/>
    <property type="evidence" value="ECO:0007669"/>
    <property type="project" value="InterPro"/>
</dbReference>
<dbReference type="SMART" id="SM00530">
    <property type="entry name" value="HTH_XRE"/>
    <property type="match status" value="1"/>
</dbReference>
<dbReference type="SUPFAM" id="SSF47413">
    <property type="entry name" value="lambda repressor-like DNA-binding domains"/>
    <property type="match status" value="1"/>
</dbReference>
<dbReference type="CDD" id="cd00093">
    <property type="entry name" value="HTH_XRE"/>
    <property type="match status" value="1"/>
</dbReference>
<dbReference type="Gene3D" id="1.10.260.40">
    <property type="entry name" value="lambda repressor-like DNA-binding domains"/>
    <property type="match status" value="1"/>
</dbReference>
<accession>A0AAU7C891</accession>
<dbReference type="RefSeq" id="WP_406693932.1">
    <property type="nucleotide sequence ID" value="NZ_CP155447.1"/>
</dbReference>
<dbReference type="AlphaFoldDB" id="A0AAU7C891"/>
<organism evidence="3">
    <name type="scientific">Singulisphaera sp. Ch08</name>
    <dbReference type="NCBI Taxonomy" id="3120278"/>
    <lineage>
        <taxon>Bacteria</taxon>
        <taxon>Pseudomonadati</taxon>
        <taxon>Planctomycetota</taxon>
        <taxon>Planctomycetia</taxon>
        <taxon>Isosphaerales</taxon>
        <taxon>Isosphaeraceae</taxon>
        <taxon>Singulisphaera</taxon>
    </lineage>
</organism>
<evidence type="ECO:0000259" key="2">
    <source>
        <dbReference type="PROSITE" id="PS50943"/>
    </source>
</evidence>
<dbReference type="PROSITE" id="PS50943">
    <property type="entry name" value="HTH_CROC1"/>
    <property type="match status" value="1"/>
</dbReference>
<evidence type="ECO:0000256" key="1">
    <source>
        <dbReference type="SAM" id="MobiDB-lite"/>
    </source>
</evidence>
<gene>
    <name evidence="3" type="ORF">V5E97_23110</name>
</gene>
<proteinExistence type="predicted"/>
<reference evidence="3" key="1">
    <citation type="submission" date="2024-05" db="EMBL/GenBank/DDBJ databases">
        <title>Planctomycetes of the genus Singulisphaera possess chitinolytic capabilities.</title>
        <authorList>
            <person name="Ivanova A."/>
        </authorList>
    </citation>
    <scope>NUCLEOTIDE SEQUENCE</scope>
    <source>
        <strain evidence="3">Ch08T</strain>
    </source>
</reference>